<dbReference type="EMBL" id="JACIEI010000003">
    <property type="protein sequence ID" value="MBB3993773.1"/>
    <property type="molecule type" value="Genomic_DNA"/>
</dbReference>
<gene>
    <name evidence="2" type="ORF">GGR95_001404</name>
</gene>
<keyword evidence="3" id="KW-1185">Reference proteome</keyword>
<accession>A0A7W6E2X6</accession>
<evidence type="ECO:0000313" key="2">
    <source>
        <dbReference type="EMBL" id="MBB3993773.1"/>
    </source>
</evidence>
<dbReference type="RefSeq" id="WP_184564162.1">
    <property type="nucleotide sequence ID" value="NZ_JACIEI010000003.1"/>
</dbReference>
<evidence type="ECO:0000259" key="1">
    <source>
        <dbReference type="Pfam" id="PF08818"/>
    </source>
</evidence>
<organism evidence="2 3">
    <name type="scientific">Sulfitobacter undariae</name>
    <dbReference type="NCBI Taxonomy" id="1563671"/>
    <lineage>
        <taxon>Bacteria</taxon>
        <taxon>Pseudomonadati</taxon>
        <taxon>Pseudomonadota</taxon>
        <taxon>Alphaproteobacteria</taxon>
        <taxon>Rhodobacterales</taxon>
        <taxon>Roseobacteraceae</taxon>
        <taxon>Sulfitobacter</taxon>
    </lineage>
</organism>
<name>A0A7W6E2X6_9RHOB</name>
<protein>
    <recommendedName>
        <fullName evidence="1">YdhG-like domain-containing protein</fullName>
    </recommendedName>
</protein>
<dbReference type="SUPFAM" id="SSF159888">
    <property type="entry name" value="YdhG-like"/>
    <property type="match status" value="1"/>
</dbReference>
<comment type="caution">
    <text evidence="2">The sequence shown here is derived from an EMBL/GenBank/DDBJ whole genome shotgun (WGS) entry which is preliminary data.</text>
</comment>
<feature type="domain" description="YdhG-like" evidence="1">
    <location>
        <begin position="17"/>
        <end position="121"/>
    </location>
</feature>
<sequence>MTDPFATTLAQWPADAQARFAHIRTLILRAAQEADIGPLSESLKWGQPAWRPVRPRQGSTVRLMWEAKSPQTLALFVDCKTTLCATMQEIYPADFQYENNRALHFRLDAPLPEQAIDHLARLTFTYHRKH</sequence>
<dbReference type="InterPro" id="IPR014922">
    <property type="entry name" value="YdhG-like"/>
</dbReference>
<reference evidence="2 3" key="1">
    <citation type="submission" date="2020-08" db="EMBL/GenBank/DDBJ databases">
        <title>Genomic Encyclopedia of Type Strains, Phase IV (KMG-IV): sequencing the most valuable type-strain genomes for metagenomic binning, comparative biology and taxonomic classification.</title>
        <authorList>
            <person name="Goeker M."/>
        </authorList>
    </citation>
    <scope>NUCLEOTIDE SEQUENCE [LARGE SCALE GENOMIC DNA]</scope>
    <source>
        <strain evidence="2 3">DSM 102234</strain>
    </source>
</reference>
<dbReference type="AlphaFoldDB" id="A0A7W6E2X6"/>
<dbReference type="Proteomes" id="UP000530268">
    <property type="component" value="Unassembled WGS sequence"/>
</dbReference>
<evidence type="ECO:0000313" key="3">
    <source>
        <dbReference type="Proteomes" id="UP000530268"/>
    </source>
</evidence>
<proteinExistence type="predicted"/>
<dbReference type="Pfam" id="PF08818">
    <property type="entry name" value="DUF1801"/>
    <property type="match status" value="1"/>
</dbReference>